<organism evidence="9 10">
    <name type="scientific">Candidatus Syntrophocurvum alkaliphilum</name>
    <dbReference type="NCBI Taxonomy" id="2293317"/>
    <lineage>
        <taxon>Bacteria</taxon>
        <taxon>Bacillati</taxon>
        <taxon>Bacillota</taxon>
        <taxon>Clostridia</taxon>
        <taxon>Eubacteriales</taxon>
        <taxon>Syntrophomonadaceae</taxon>
        <taxon>Candidatus Syntrophocurvum</taxon>
    </lineage>
</organism>
<evidence type="ECO:0000256" key="2">
    <source>
        <dbReference type="ARBA" id="ARBA00010735"/>
    </source>
</evidence>
<keyword evidence="3" id="KW-0813">Transport</keyword>
<dbReference type="Pfam" id="PF03591">
    <property type="entry name" value="AzlC"/>
    <property type="match status" value="1"/>
</dbReference>
<keyword evidence="7 8" id="KW-0472">Membrane</keyword>
<evidence type="ECO:0000256" key="7">
    <source>
        <dbReference type="ARBA" id="ARBA00023136"/>
    </source>
</evidence>
<feature type="transmembrane region" description="Helical" evidence="8">
    <location>
        <begin position="160"/>
        <end position="178"/>
    </location>
</feature>
<feature type="transmembrane region" description="Helical" evidence="8">
    <location>
        <begin position="185"/>
        <end position="202"/>
    </location>
</feature>
<dbReference type="GO" id="GO:0005886">
    <property type="term" value="C:plasma membrane"/>
    <property type="evidence" value="ECO:0007669"/>
    <property type="project" value="UniProtKB-SubCell"/>
</dbReference>
<feature type="transmembrane region" description="Helical" evidence="8">
    <location>
        <begin position="128"/>
        <end position="154"/>
    </location>
</feature>
<feature type="transmembrane region" description="Helical" evidence="8">
    <location>
        <begin position="52"/>
        <end position="77"/>
    </location>
</feature>
<evidence type="ECO:0000256" key="5">
    <source>
        <dbReference type="ARBA" id="ARBA00022692"/>
    </source>
</evidence>
<protein>
    <submittedName>
        <fullName evidence="9">AzlC family protein</fullName>
    </submittedName>
</protein>
<reference evidence="10" key="1">
    <citation type="journal article" date="2019" name="Microbiology">
        <title>Complete Genome Sequence of an Uncultured Bacterium of the Candidate Phylum Bipolaricaulota.</title>
        <authorList>
            <person name="Kadnikov V.V."/>
            <person name="Mardanov A.V."/>
            <person name="Beletsky A.V."/>
            <person name="Frank Y.A."/>
            <person name="Karnachuk O.V."/>
            <person name="Ravin N.V."/>
        </authorList>
    </citation>
    <scope>NUCLEOTIDE SEQUENCE [LARGE SCALE GENOMIC DNA]</scope>
</reference>
<evidence type="ECO:0000256" key="4">
    <source>
        <dbReference type="ARBA" id="ARBA00022475"/>
    </source>
</evidence>
<dbReference type="OrthoDB" id="3177005at2"/>
<comment type="subcellular location">
    <subcellularLocation>
        <location evidence="1">Cell membrane</location>
        <topology evidence="1">Multi-pass membrane protein</topology>
    </subcellularLocation>
</comment>
<evidence type="ECO:0000256" key="1">
    <source>
        <dbReference type="ARBA" id="ARBA00004651"/>
    </source>
</evidence>
<keyword evidence="4" id="KW-1003">Cell membrane</keyword>
<dbReference type="PANTHER" id="PTHR34979">
    <property type="entry name" value="INNER MEMBRANE PROTEIN YGAZ"/>
    <property type="match status" value="1"/>
</dbReference>
<feature type="transmembrane region" description="Helical" evidence="8">
    <location>
        <begin position="12"/>
        <end position="32"/>
    </location>
</feature>
<comment type="similarity">
    <text evidence="2">Belongs to the AzlC family.</text>
</comment>
<dbReference type="Proteomes" id="UP000426444">
    <property type="component" value="Chromosome"/>
</dbReference>
<gene>
    <name evidence="9" type="ORF">SYNTR_0643</name>
</gene>
<evidence type="ECO:0000256" key="8">
    <source>
        <dbReference type="SAM" id="Phobius"/>
    </source>
</evidence>
<evidence type="ECO:0000313" key="10">
    <source>
        <dbReference type="Proteomes" id="UP000426444"/>
    </source>
</evidence>
<evidence type="ECO:0000313" key="9">
    <source>
        <dbReference type="EMBL" id="QGT99236.1"/>
    </source>
</evidence>
<dbReference type="EMBL" id="CP046457">
    <property type="protein sequence ID" value="QGT99236.1"/>
    <property type="molecule type" value="Genomic_DNA"/>
</dbReference>
<accession>A0A6I6D874</accession>
<proteinExistence type="inferred from homology"/>
<dbReference type="InterPro" id="IPR011606">
    <property type="entry name" value="Brnchd-chn_aa_trnsp_permease"/>
</dbReference>
<keyword evidence="5 8" id="KW-0812">Transmembrane</keyword>
<dbReference type="RefSeq" id="WP_156203155.1">
    <property type="nucleotide sequence ID" value="NZ_CP046457.1"/>
</dbReference>
<evidence type="ECO:0000256" key="3">
    <source>
        <dbReference type="ARBA" id="ARBA00022448"/>
    </source>
</evidence>
<evidence type="ECO:0000256" key="6">
    <source>
        <dbReference type="ARBA" id="ARBA00022989"/>
    </source>
</evidence>
<feature type="transmembrane region" description="Helical" evidence="8">
    <location>
        <begin position="208"/>
        <end position="225"/>
    </location>
</feature>
<keyword evidence="10" id="KW-1185">Reference proteome</keyword>
<sequence>MNNRELIEGIRDSFPVVLGYMPLGFAFGVLANEVGLTVFQATLMSILCFTGAGQYIAIGLLSAGGAIITIIAANFLVNLRYLLFATSLVPFIKNIPTTKASLLTYGLTDETYAVAINRYQEKEATASYMAGLNITSHISWISSTFFGAMLGTLITNTDKIGLNFALPAMYICLLVLLIKRRSDVYVALFTAGLCLVIAYFIPGTMTNLSNIIVATLVGATLGMLIRERD</sequence>
<dbReference type="PANTHER" id="PTHR34979:SF1">
    <property type="entry name" value="INNER MEMBRANE PROTEIN YGAZ"/>
    <property type="match status" value="1"/>
</dbReference>
<name>A0A6I6D874_9FIRM</name>
<dbReference type="GO" id="GO:1903785">
    <property type="term" value="P:L-valine transmembrane transport"/>
    <property type="evidence" value="ECO:0007669"/>
    <property type="project" value="TreeGrafter"/>
</dbReference>
<dbReference type="KEGG" id="salq:SYNTR_0643"/>
<dbReference type="AlphaFoldDB" id="A0A6I6D874"/>
<keyword evidence="6 8" id="KW-1133">Transmembrane helix</keyword>